<dbReference type="KEGG" id="apac:S7S_10715"/>
<evidence type="ECO:0000256" key="8">
    <source>
        <dbReference type="HAMAP-Rule" id="MF_00238"/>
    </source>
</evidence>
<name>A0A0B4XP75_9GAMM</name>
<keyword evidence="5 8" id="KW-0067">ATP-binding</keyword>
<comment type="catalytic activity">
    <reaction evidence="7 8">
        <text>CMP + ATP = CDP + ADP</text>
        <dbReference type="Rhea" id="RHEA:11600"/>
        <dbReference type="ChEBI" id="CHEBI:30616"/>
        <dbReference type="ChEBI" id="CHEBI:58069"/>
        <dbReference type="ChEBI" id="CHEBI:60377"/>
        <dbReference type="ChEBI" id="CHEBI:456216"/>
        <dbReference type="EC" id="2.7.4.25"/>
    </reaction>
</comment>
<dbReference type="GO" id="GO:0005524">
    <property type="term" value="F:ATP binding"/>
    <property type="evidence" value="ECO:0007669"/>
    <property type="project" value="UniProtKB-UniRule"/>
</dbReference>
<evidence type="ECO:0000256" key="2">
    <source>
        <dbReference type="ARBA" id="ARBA00022679"/>
    </source>
</evidence>
<feature type="binding site" evidence="8">
    <location>
        <begin position="13"/>
        <end position="21"/>
    </location>
    <ligand>
        <name>ATP</name>
        <dbReference type="ChEBI" id="CHEBI:30616"/>
    </ligand>
</feature>
<dbReference type="GO" id="GO:0036430">
    <property type="term" value="F:CMP kinase activity"/>
    <property type="evidence" value="ECO:0007669"/>
    <property type="project" value="RHEA"/>
</dbReference>
<dbReference type="GO" id="GO:0005829">
    <property type="term" value="C:cytosol"/>
    <property type="evidence" value="ECO:0007669"/>
    <property type="project" value="TreeGrafter"/>
</dbReference>
<comment type="similarity">
    <text evidence="1 8">Belongs to the cytidylate kinase family. Type 1 subfamily.</text>
</comment>
<dbReference type="AlphaFoldDB" id="A0A0B4XP75"/>
<dbReference type="InterPro" id="IPR011994">
    <property type="entry name" value="Cytidylate_kinase_dom"/>
</dbReference>
<evidence type="ECO:0000259" key="9">
    <source>
        <dbReference type="Pfam" id="PF02224"/>
    </source>
</evidence>
<organism evidence="10 11">
    <name type="scientific">Isoalcanivorax pacificus W11-5</name>
    <dbReference type="NCBI Taxonomy" id="391936"/>
    <lineage>
        <taxon>Bacteria</taxon>
        <taxon>Pseudomonadati</taxon>
        <taxon>Pseudomonadota</taxon>
        <taxon>Gammaproteobacteria</taxon>
        <taxon>Oceanospirillales</taxon>
        <taxon>Alcanivoracaceae</taxon>
        <taxon>Isoalcanivorax</taxon>
    </lineage>
</organism>
<dbReference type="NCBIfam" id="TIGR00017">
    <property type="entry name" value="cmk"/>
    <property type="match status" value="1"/>
</dbReference>
<dbReference type="RefSeq" id="WP_008735072.1">
    <property type="nucleotide sequence ID" value="NZ_CP004387.1"/>
</dbReference>
<proteinExistence type="inferred from homology"/>
<feature type="domain" description="Cytidylate kinase" evidence="9">
    <location>
        <begin position="10"/>
        <end position="221"/>
    </location>
</feature>
<evidence type="ECO:0000256" key="7">
    <source>
        <dbReference type="ARBA" id="ARBA00048478"/>
    </source>
</evidence>
<keyword evidence="8" id="KW-0963">Cytoplasm</keyword>
<dbReference type="OrthoDB" id="9807434at2"/>
<evidence type="ECO:0000256" key="5">
    <source>
        <dbReference type="ARBA" id="ARBA00022840"/>
    </source>
</evidence>
<keyword evidence="11" id="KW-1185">Reference proteome</keyword>
<dbReference type="STRING" id="391936.S7S_10715"/>
<comment type="subcellular location">
    <subcellularLocation>
        <location evidence="8">Cytoplasm</location>
    </subcellularLocation>
</comment>
<evidence type="ECO:0000313" key="10">
    <source>
        <dbReference type="EMBL" id="AJD48555.1"/>
    </source>
</evidence>
<evidence type="ECO:0000256" key="3">
    <source>
        <dbReference type="ARBA" id="ARBA00022741"/>
    </source>
</evidence>
<dbReference type="InterPro" id="IPR027417">
    <property type="entry name" value="P-loop_NTPase"/>
</dbReference>
<dbReference type="GO" id="GO:0006220">
    <property type="term" value="P:pyrimidine nucleotide metabolic process"/>
    <property type="evidence" value="ECO:0007669"/>
    <property type="project" value="UniProtKB-UniRule"/>
</dbReference>
<evidence type="ECO:0000313" key="11">
    <source>
        <dbReference type="Proteomes" id="UP000006764"/>
    </source>
</evidence>
<reference evidence="10 11" key="1">
    <citation type="journal article" date="2012" name="J. Bacteriol.">
        <title>Genome sequence of an alkane-degrading bacterium, Alcanivorax pacificus type strain W11-5, isolated from deep sea sediment.</title>
        <authorList>
            <person name="Lai Q."/>
            <person name="Shao Z."/>
        </authorList>
    </citation>
    <scope>NUCLEOTIDE SEQUENCE [LARGE SCALE GENOMIC DNA]</scope>
    <source>
        <strain evidence="10 11">W11-5</strain>
    </source>
</reference>
<dbReference type="Proteomes" id="UP000006764">
    <property type="component" value="Chromosome"/>
</dbReference>
<evidence type="ECO:0000256" key="6">
    <source>
        <dbReference type="ARBA" id="ARBA00047615"/>
    </source>
</evidence>
<evidence type="ECO:0000256" key="1">
    <source>
        <dbReference type="ARBA" id="ARBA00009427"/>
    </source>
</evidence>
<dbReference type="Pfam" id="PF02224">
    <property type="entry name" value="Cytidylate_kin"/>
    <property type="match status" value="1"/>
</dbReference>
<dbReference type="PANTHER" id="PTHR21299">
    <property type="entry name" value="CYTIDYLATE KINASE/PANTOATE-BETA-ALANINE LIGASE"/>
    <property type="match status" value="1"/>
</dbReference>
<keyword evidence="4 8" id="KW-0418">Kinase</keyword>
<dbReference type="Gene3D" id="3.40.50.300">
    <property type="entry name" value="P-loop containing nucleotide triphosphate hydrolases"/>
    <property type="match status" value="1"/>
</dbReference>
<dbReference type="PANTHER" id="PTHR21299:SF2">
    <property type="entry name" value="CYTIDYLATE KINASE"/>
    <property type="match status" value="1"/>
</dbReference>
<dbReference type="InterPro" id="IPR003136">
    <property type="entry name" value="Cytidylate_kin"/>
</dbReference>
<dbReference type="GO" id="GO:0036431">
    <property type="term" value="F:dCMP kinase activity"/>
    <property type="evidence" value="ECO:0007669"/>
    <property type="project" value="InterPro"/>
</dbReference>
<evidence type="ECO:0000256" key="4">
    <source>
        <dbReference type="ARBA" id="ARBA00022777"/>
    </source>
</evidence>
<dbReference type="HOGENOM" id="CLU_079959_2_0_6"/>
<gene>
    <name evidence="8" type="primary">cmk</name>
    <name evidence="10" type="ORF">S7S_10715</name>
</gene>
<dbReference type="EMBL" id="CP004387">
    <property type="protein sequence ID" value="AJD48555.1"/>
    <property type="molecule type" value="Genomic_DNA"/>
</dbReference>
<keyword evidence="2 8" id="KW-0808">Transferase</keyword>
<dbReference type="EC" id="2.7.4.25" evidence="8"/>
<dbReference type="HAMAP" id="MF_00238">
    <property type="entry name" value="Cytidyl_kinase_type1"/>
    <property type="match status" value="1"/>
</dbReference>
<keyword evidence="3 8" id="KW-0547">Nucleotide-binding</keyword>
<comment type="catalytic activity">
    <reaction evidence="6 8">
        <text>dCMP + ATP = dCDP + ADP</text>
        <dbReference type="Rhea" id="RHEA:25094"/>
        <dbReference type="ChEBI" id="CHEBI:30616"/>
        <dbReference type="ChEBI" id="CHEBI:57566"/>
        <dbReference type="ChEBI" id="CHEBI:58593"/>
        <dbReference type="ChEBI" id="CHEBI:456216"/>
        <dbReference type="EC" id="2.7.4.25"/>
    </reaction>
</comment>
<dbReference type="CDD" id="cd02020">
    <property type="entry name" value="CMPK"/>
    <property type="match status" value="1"/>
</dbReference>
<dbReference type="SUPFAM" id="SSF52540">
    <property type="entry name" value="P-loop containing nucleoside triphosphate hydrolases"/>
    <property type="match status" value="1"/>
</dbReference>
<accession>A0A0B4XP75</accession>
<dbReference type="GO" id="GO:0015949">
    <property type="term" value="P:nucleobase-containing small molecule interconversion"/>
    <property type="evidence" value="ECO:0007669"/>
    <property type="project" value="TreeGrafter"/>
</dbReference>
<protein>
    <recommendedName>
        <fullName evidence="8">Cytidylate kinase</fullName>
        <shortName evidence="8">CK</shortName>
        <ecNumber evidence="8">2.7.4.25</ecNumber>
    </recommendedName>
    <alternativeName>
        <fullName evidence="8">Cytidine monophosphate kinase</fullName>
        <shortName evidence="8">CMP kinase</shortName>
    </alternativeName>
</protein>
<sequence length="230" mass="25151">MGGQRVPVLTIDGPVSSGKGTVARRVACRMAWHLLDSGALYRVLGLYAERQGVALDDEPALTRLARELPVVFREGDGDIQVLLAGEDIGQLIRDERVGELASQVAVLQPVRDALLARQQAFAEAPGLVADGRDMGTVVFRQAPLKIFLTASPEERARRRYNQLKEKGFNANLPALIEDIRARDDRDMQRSVAPLRPADDAIVIDSTHLSVEDVVDRILEEAARRSLIGAA</sequence>